<evidence type="ECO:0000259" key="5">
    <source>
        <dbReference type="SMART" id="SM00382"/>
    </source>
</evidence>
<feature type="region of interest" description="Disordered" evidence="4">
    <location>
        <begin position="648"/>
        <end position="673"/>
    </location>
</feature>
<evidence type="ECO:0000256" key="4">
    <source>
        <dbReference type="SAM" id="MobiDB-lite"/>
    </source>
</evidence>
<dbReference type="InterPro" id="IPR003959">
    <property type="entry name" value="ATPase_AAA_core"/>
</dbReference>
<sequence length="673" mass="73214">MLVLPPHLAPLLSGRPVLDAVGYADPWPIPEGWTQQVQQRVRELAEDPRGFGEKKMGGSFLPTTSYVVPLMWRLLTYLPGAIPVWTGVGTSLSGRIIEPWFTAEYEVVDREVTMYRNTEHLWFLDTFRSAFSSGAEARIASLELSLEGIAVLEPVPPFQPRARLLTTLLNRVLEDPALRAVHATGTWAEVENAWRTSVLTDEEAQLLPEARGWPAHLAWSLDGLDAAHAHLAARTSRTQGVDELVAALALHGGVDELPSALVAAVGATRYGLVHTEFERLRPGFDRDDWLGDTRGWLARAMVGGHLDAVRLWLVTASQVGHLVVGLPDWKRSSGAPDRSGYVEDLANVFRPPSRPDNPLVSRLDHLAPVGGTPLVATGDDPDVVLGDPNERQVEIGDPLGELDELIGLGAVKEQVRRLVAEVQAEKLRVDAGMPPSERARHMVFLGNPGTAKTTVARLLARIYAQLGVLENGHLVEVARADLVGQYIGHTAPRTTAAFERAVGGVLFVDEAYSLVPPDSARDFGHEAIATLLKLMEDRRDDVVVIVAGYPVEMRRFLTSNTGLASRFPTTIGFADYAVDELVAIFELVAGRAGYAYGPEVLDGLRRLVPSPRPVGFGNGRFVRNVFEEAVARQALRITALPSPTPEQVRGLLPADLPPVPPPPKQAATSGMYL</sequence>
<keyword evidence="3" id="KW-0067">ATP-binding</keyword>
<protein>
    <submittedName>
        <fullName evidence="6">ATPase family associated with various cellular activities (AAA)</fullName>
    </submittedName>
</protein>
<feature type="domain" description="AAA+ ATPase" evidence="5">
    <location>
        <begin position="438"/>
        <end position="573"/>
    </location>
</feature>
<dbReference type="InterPro" id="IPR050773">
    <property type="entry name" value="CbxX/CfxQ_RuBisCO_ESX"/>
</dbReference>
<evidence type="ECO:0000313" key="7">
    <source>
        <dbReference type="Proteomes" id="UP000199034"/>
    </source>
</evidence>
<dbReference type="InterPro" id="IPR027417">
    <property type="entry name" value="P-loop_NTPase"/>
</dbReference>
<dbReference type="PRINTS" id="PR00819">
    <property type="entry name" value="CBXCFQXSUPER"/>
</dbReference>
<dbReference type="GO" id="GO:0016887">
    <property type="term" value="F:ATP hydrolysis activity"/>
    <property type="evidence" value="ECO:0007669"/>
    <property type="project" value="InterPro"/>
</dbReference>
<organism evidence="6 7">
    <name type="scientific">Nocardioides lianchengensis</name>
    <dbReference type="NCBI Taxonomy" id="1045774"/>
    <lineage>
        <taxon>Bacteria</taxon>
        <taxon>Bacillati</taxon>
        <taxon>Actinomycetota</taxon>
        <taxon>Actinomycetes</taxon>
        <taxon>Propionibacteriales</taxon>
        <taxon>Nocardioidaceae</taxon>
        <taxon>Nocardioides</taxon>
    </lineage>
</organism>
<dbReference type="InterPro" id="IPR003593">
    <property type="entry name" value="AAA+_ATPase"/>
</dbReference>
<dbReference type="GO" id="GO:0005524">
    <property type="term" value="F:ATP binding"/>
    <property type="evidence" value="ECO:0007669"/>
    <property type="project" value="UniProtKB-KW"/>
</dbReference>
<dbReference type="SUPFAM" id="SSF52540">
    <property type="entry name" value="P-loop containing nucleoside triphosphate hydrolases"/>
    <property type="match status" value="1"/>
</dbReference>
<evidence type="ECO:0000256" key="1">
    <source>
        <dbReference type="ARBA" id="ARBA00010378"/>
    </source>
</evidence>
<dbReference type="Gene3D" id="1.10.8.60">
    <property type="match status" value="1"/>
</dbReference>
<dbReference type="Gene3D" id="3.40.50.300">
    <property type="entry name" value="P-loop containing nucleotide triphosphate hydrolases"/>
    <property type="match status" value="1"/>
</dbReference>
<dbReference type="Pfam" id="PF00004">
    <property type="entry name" value="AAA"/>
    <property type="match status" value="1"/>
</dbReference>
<dbReference type="AlphaFoldDB" id="A0A1G6IM76"/>
<dbReference type="EMBL" id="FMZM01000001">
    <property type="protein sequence ID" value="SDC07531.1"/>
    <property type="molecule type" value="Genomic_DNA"/>
</dbReference>
<dbReference type="RefSeq" id="WP_090849908.1">
    <property type="nucleotide sequence ID" value="NZ_FMZM01000001.1"/>
</dbReference>
<reference evidence="6 7" key="1">
    <citation type="submission" date="2016-10" db="EMBL/GenBank/DDBJ databases">
        <authorList>
            <person name="de Groot N.N."/>
        </authorList>
    </citation>
    <scope>NUCLEOTIDE SEQUENCE [LARGE SCALE GENOMIC DNA]</scope>
    <source>
        <strain evidence="6 7">CGMCC 4.6858</strain>
    </source>
</reference>
<dbReference type="PANTHER" id="PTHR43392:SF2">
    <property type="entry name" value="AAA-TYPE ATPASE FAMILY PROTEIN _ ANKYRIN REPEAT FAMILY PROTEIN"/>
    <property type="match status" value="1"/>
</dbReference>
<dbReference type="Proteomes" id="UP000199034">
    <property type="component" value="Unassembled WGS sequence"/>
</dbReference>
<dbReference type="InterPro" id="IPR000641">
    <property type="entry name" value="CbxX/CfxQ"/>
</dbReference>
<dbReference type="CDD" id="cd00009">
    <property type="entry name" value="AAA"/>
    <property type="match status" value="1"/>
</dbReference>
<keyword evidence="2" id="KW-0547">Nucleotide-binding</keyword>
<accession>A0A1G6IM76</accession>
<gene>
    <name evidence="6" type="ORF">SAMN05421872_101224</name>
</gene>
<comment type="similarity">
    <text evidence="1">Belongs to the CbxX/CfxQ family.</text>
</comment>
<dbReference type="Pfam" id="PF17866">
    <property type="entry name" value="AAA_lid_6"/>
    <property type="match status" value="1"/>
</dbReference>
<dbReference type="PANTHER" id="PTHR43392">
    <property type="entry name" value="AAA-TYPE ATPASE FAMILY PROTEIN / ANKYRIN REPEAT FAMILY PROTEIN"/>
    <property type="match status" value="1"/>
</dbReference>
<evidence type="ECO:0000313" key="6">
    <source>
        <dbReference type="EMBL" id="SDC07531.1"/>
    </source>
</evidence>
<feature type="compositionally biased region" description="Pro residues" evidence="4">
    <location>
        <begin position="655"/>
        <end position="664"/>
    </location>
</feature>
<name>A0A1G6IM76_9ACTN</name>
<evidence type="ECO:0000256" key="2">
    <source>
        <dbReference type="ARBA" id="ARBA00022741"/>
    </source>
</evidence>
<keyword evidence="7" id="KW-1185">Reference proteome</keyword>
<dbReference type="STRING" id="1045774.SAMN05421872_101224"/>
<dbReference type="FunFam" id="3.40.50.300:FF:000216">
    <property type="entry name" value="Type VII secretion ATPase EccA"/>
    <property type="match status" value="1"/>
</dbReference>
<proteinExistence type="inferred from homology"/>
<evidence type="ECO:0000256" key="3">
    <source>
        <dbReference type="ARBA" id="ARBA00022840"/>
    </source>
</evidence>
<dbReference type="SMART" id="SM00382">
    <property type="entry name" value="AAA"/>
    <property type="match status" value="1"/>
</dbReference>
<dbReference type="InterPro" id="IPR041627">
    <property type="entry name" value="AAA_lid_6"/>
</dbReference>
<dbReference type="OrthoDB" id="9806903at2"/>